<feature type="transmembrane region" description="Helical" evidence="1">
    <location>
        <begin position="79"/>
        <end position="98"/>
    </location>
</feature>
<feature type="transmembrane region" description="Helical" evidence="1">
    <location>
        <begin position="104"/>
        <end position="127"/>
    </location>
</feature>
<name>A0A916TZY9_9ACTN</name>
<dbReference type="InterPro" id="IPR053160">
    <property type="entry name" value="MFS_DHA3_Transporter"/>
</dbReference>
<feature type="transmembrane region" description="Helical" evidence="1">
    <location>
        <begin position="216"/>
        <end position="236"/>
    </location>
</feature>
<dbReference type="Gene3D" id="1.20.1250.20">
    <property type="entry name" value="MFS general substrate transporter like domains"/>
    <property type="match status" value="1"/>
</dbReference>
<dbReference type="EMBL" id="BMJH01000001">
    <property type="protein sequence ID" value="GGC54721.1"/>
    <property type="molecule type" value="Genomic_DNA"/>
</dbReference>
<dbReference type="InterPro" id="IPR036259">
    <property type="entry name" value="MFS_trans_sf"/>
</dbReference>
<keyword evidence="1" id="KW-0812">Transmembrane</keyword>
<reference evidence="2" key="2">
    <citation type="submission" date="2020-09" db="EMBL/GenBank/DDBJ databases">
        <authorList>
            <person name="Sun Q."/>
            <person name="Zhou Y."/>
        </authorList>
    </citation>
    <scope>NUCLEOTIDE SEQUENCE</scope>
    <source>
        <strain evidence="2">CGMCC 1.15478</strain>
    </source>
</reference>
<feature type="transmembrane region" description="Helical" evidence="1">
    <location>
        <begin position="47"/>
        <end position="67"/>
    </location>
</feature>
<keyword evidence="3" id="KW-1185">Reference proteome</keyword>
<feature type="transmembrane region" description="Helical" evidence="1">
    <location>
        <begin position="20"/>
        <end position="41"/>
    </location>
</feature>
<dbReference type="InterPro" id="IPR011701">
    <property type="entry name" value="MFS"/>
</dbReference>
<dbReference type="AlphaFoldDB" id="A0A916TZY9"/>
<dbReference type="PANTHER" id="PTHR23530:SF1">
    <property type="entry name" value="PERMEASE, MAJOR FACILITATOR SUPERFAMILY-RELATED"/>
    <property type="match status" value="1"/>
</dbReference>
<dbReference type="Proteomes" id="UP000641514">
    <property type="component" value="Unassembled WGS sequence"/>
</dbReference>
<dbReference type="GO" id="GO:0022857">
    <property type="term" value="F:transmembrane transporter activity"/>
    <property type="evidence" value="ECO:0007669"/>
    <property type="project" value="InterPro"/>
</dbReference>
<gene>
    <name evidence="2" type="ORF">GCM10011410_03890</name>
</gene>
<accession>A0A916TZY9</accession>
<dbReference type="SUPFAM" id="SSF103473">
    <property type="entry name" value="MFS general substrate transporter"/>
    <property type="match status" value="1"/>
</dbReference>
<feature type="transmembrane region" description="Helical" evidence="1">
    <location>
        <begin position="170"/>
        <end position="191"/>
    </location>
</feature>
<keyword evidence="1" id="KW-0472">Membrane</keyword>
<feature type="transmembrane region" description="Helical" evidence="1">
    <location>
        <begin position="340"/>
        <end position="364"/>
    </location>
</feature>
<feature type="transmembrane region" description="Helical" evidence="1">
    <location>
        <begin position="370"/>
        <end position="389"/>
    </location>
</feature>
<keyword evidence="1" id="KW-1133">Transmembrane helix</keyword>
<protein>
    <submittedName>
        <fullName evidence="2">MFS transporter</fullName>
    </submittedName>
</protein>
<sequence>MFTMPIKSRSREVRRLSWPLYAYSLSSEFVLLYPFYAIFFADSGLSVAQITSLFAIWSLASVLLEVPSGVLADIVPRRYLLAAAPLFAGTAFSLWLLFPHYWAFALGFILWGAGGTLSSGALEALVFTELDHRGAAPQYATVMGIARTYEVCAVGLSTIVAIPVMTLGGYVAVGVGSVLACVVCSAIGLLLPELRLPAPRDDHEVRTVMRAGMREVFRSKAVLAAVALAAIIPAIWENLEEYVPLLASEHGVNTEAIPWVVLTVWVGVAGGGLFSGPAARLSSRQFSALLAVAASLMAVGALAGGPAGWIALGVAFGALQAAGVAADARLQHRISGESRATVTSAAGVGAEVMTLVVLLSYLGVFTVSSHSVAFAALAVPYVLVSLALVMGSSARSRLCAQTSGSAP</sequence>
<feature type="transmembrane region" description="Helical" evidence="1">
    <location>
        <begin position="139"/>
        <end position="164"/>
    </location>
</feature>
<proteinExistence type="predicted"/>
<organism evidence="2 3">
    <name type="scientific">Hoyosella rhizosphaerae</name>
    <dbReference type="NCBI Taxonomy" id="1755582"/>
    <lineage>
        <taxon>Bacteria</taxon>
        <taxon>Bacillati</taxon>
        <taxon>Actinomycetota</taxon>
        <taxon>Actinomycetes</taxon>
        <taxon>Mycobacteriales</taxon>
        <taxon>Hoyosellaceae</taxon>
        <taxon>Hoyosella</taxon>
    </lineage>
</organism>
<dbReference type="Pfam" id="PF07690">
    <property type="entry name" value="MFS_1"/>
    <property type="match status" value="1"/>
</dbReference>
<feature type="transmembrane region" description="Helical" evidence="1">
    <location>
        <begin position="286"/>
        <end position="303"/>
    </location>
</feature>
<evidence type="ECO:0000313" key="2">
    <source>
        <dbReference type="EMBL" id="GGC54721.1"/>
    </source>
</evidence>
<comment type="caution">
    <text evidence="2">The sequence shown here is derived from an EMBL/GenBank/DDBJ whole genome shotgun (WGS) entry which is preliminary data.</text>
</comment>
<evidence type="ECO:0000256" key="1">
    <source>
        <dbReference type="SAM" id="Phobius"/>
    </source>
</evidence>
<dbReference type="PANTHER" id="PTHR23530">
    <property type="entry name" value="TRANSPORT PROTEIN-RELATED"/>
    <property type="match status" value="1"/>
</dbReference>
<feature type="transmembrane region" description="Helical" evidence="1">
    <location>
        <begin position="256"/>
        <end position="274"/>
    </location>
</feature>
<reference evidence="2" key="1">
    <citation type="journal article" date="2014" name="Int. J. Syst. Evol. Microbiol.">
        <title>Complete genome sequence of Corynebacterium casei LMG S-19264T (=DSM 44701T), isolated from a smear-ripened cheese.</title>
        <authorList>
            <consortium name="US DOE Joint Genome Institute (JGI-PGF)"/>
            <person name="Walter F."/>
            <person name="Albersmeier A."/>
            <person name="Kalinowski J."/>
            <person name="Ruckert C."/>
        </authorList>
    </citation>
    <scope>NUCLEOTIDE SEQUENCE</scope>
    <source>
        <strain evidence="2">CGMCC 1.15478</strain>
    </source>
</reference>
<evidence type="ECO:0000313" key="3">
    <source>
        <dbReference type="Proteomes" id="UP000641514"/>
    </source>
</evidence>